<dbReference type="GO" id="GO:0006417">
    <property type="term" value="P:regulation of translation"/>
    <property type="evidence" value="ECO:0007669"/>
    <property type="project" value="UniProtKB-KW"/>
</dbReference>
<dbReference type="VEuPathDB" id="FungiDB:CTRG_00481"/>
<dbReference type="InterPro" id="IPR022040">
    <property type="entry name" value="MKT1_N"/>
</dbReference>
<evidence type="ECO:0008006" key="8">
    <source>
        <dbReference type="Google" id="ProtNLM"/>
    </source>
</evidence>
<dbReference type="InterPro" id="IPR006084">
    <property type="entry name" value="XPG/Rad2"/>
</dbReference>
<evidence type="ECO:0000259" key="4">
    <source>
        <dbReference type="SMART" id="SM00484"/>
    </source>
</evidence>
<feature type="region of interest" description="Disordered" evidence="3">
    <location>
        <begin position="604"/>
        <end position="623"/>
    </location>
</feature>
<feature type="domain" description="XPG N-terminal" evidence="5">
    <location>
        <begin position="1"/>
        <end position="102"/>
    </location>
</feature>
<comment type="similarity">
    <text evidence="2">Belongs to the XPG/RAD2 endonuclease family.</text>
</comment>
<dbReference type="OrthoDB" id="17262at2759"/>
<evidence type="ECO:0000313" key="6">
    <source>
        <dbReference type="EMBL" id="EER35742.1"/>
    </source>
</evidence>
<sequence length="826" mass="95927">MPINSLESYLFERKLAGTGSIEILTNSVIGIDVEHYLSRIYTYKKEQALPAIGGIPTSLRDYIQSDLQTFQEFNIKPIFVISGLNTQLQMKNYKTNELSNHEQHLESVWKRLVNKDPSHLHHSHNAIIENFRTFNEPLQMRTLINDIIKMFLEFKVDYLVSPYDASFQLSYLYNNKNIDIIYGSTDLLLTRVDKFILGMEFQSKDFRFINKNKVLQELNLNERQFLDLCLMVGCNLQPETFPIFPPIPKPNPLQPYPQLSYFKIGLDMSYQYAQFSNDTSSLLGYIMSLNNNKVLDLYYRGVSVLKYVPIINEEGYVELYNVAMAKLGITGNIDFLDIDDEEEEEEEERVEEGEDKTKTNGGGSESASTNARSVKVPNDIHDIISQRLPPELYFYQSIGLLPLDLLESITKGQLDVRPPLEVSLSDGYKKLLTSRNYQDLLDYQYNLITQLLARYYQVKKIRVKYWFKDDVLELNNRLTPPIFKRIDKFFIQSDESEDQFQLNKFFKDKLTGDMTTTKQIKTCEDIISTVMLRTLYLYGILNDKKEVSPLAKVLIKFANEIDVSQQEEFEQFVLLLLLLQSKSIVLNEPSKEFTDVSNYYKQWGSSSTDQPQQSGTGAQYKRDSISQEDLKKITLISRIFSFNKFNIGPINYQGPVSRSLLNFRSQIEFLNKNLLNSLQVVLVDLIVHQEQNEIKSFESKQDWYNLINNLPFYKSINNYLMGVIGEIYFEICAKQKQGDDEVRKKNAMNHLCDFVFQVNLPTFNINVHGINAINKDQLISDFKKSVSFWGKFVKLSEITNGIDKNLISDKFLEEIKQTDIFLQKYV</sequence>
<evidence type="ECO:0000256" key="1">
    <source>
        <dbReference type="ARBA" id="ARBA00022845"/>
    </source>
</evidence>
<dbReference type="SMART" id="SM00484">
    <property type="entry name" value="XPGI"/>
    <property type="match status" value="1"/>
</dbReference>
<dbReference type="GO" id="GO:0004518">
    <property type="term" value="F:nuclease activity"/>
    <property type="evidence" value="ECO:0007669"/>
    <property type="project" value="InterPro"/>
</dbReference>
<keyword evidence="7" id="KW-1185">Reference proteome</keyword>
<dbReference type="PANTHER" id="PTHR11081">
    <property type="entry name" value="FLAP ENDONUCLEASE FAMILY MEMBER"/>
    <property type="match status" value="1"/>
</dbReference>
<protein>
    <recommendedName>
        <fullName evidence="8">XPG N-terminal domain-containing protein</fullName>
    </recommendedName>
</protein>
<keyword evidence="1" id="KW-0810">Translation regulation</keyword>
<dbReference type="Pfam" id="PF12246">
    <property type="entry name" value="MKT1_C"/>
    <property type="match status" value="1"/>
</dbReference>
<dbReference type="PANTHER" id="PTHR11081:SF32">
    <property type="entry name" value="POST-TRANSCRIPTIONAL REGULATOR MKT1"/>
    <property type="match status" value="1"/>
</dbReference>
<dbReference type="GeneID" id="8298291"/>
<dbReference type="HOGENOM" id="CLU_378548_0_0_1"/>
<feature type="compositionally biased region" description="Acidic residues" evidence="3">
    <location>
        <begin position="341"/>
        <end position="354"/>
    </location>
</feature>
<dbReference type="Proteomes" id="UP000002037">
    <property type="component" value="Unassembled WGS sequence"/>
</dbReference>
<name>C5M342_CANTT</name>
<dbReference type="Pfam" id="PF12247">
    <property type="entry name" value="MKT1_N"/>
    <property type="match status" value="1"/>
</dbReference>
<dbReference type="CDD" id="cd09858">
    <property type="entry name" value="PIN_MKT1"/>
    <property type="match status" value="1"/>
</dbReference>
<dbReference type="SUPFAM" id="SSF88723">
    <property type="entry name" value="PIN domain-like"/>
    <property type="match status" value="1"/>
</dbReference>
<dbReference type="KEGG" id="ctp:CTRG_00481"/>
<dbReference type="SMART" id="SM00485">
    <property type="entry name" value="XPGN"/>
    <property type="match status" value="1"/>
</dbReference>
<reference evidence="6 7" key="1">
    <citation type="journal article" date="2009" name="Nature">
        <title>Evolution of pathogenicity and sexual reproduction in eight Candida genomes.</title>
        <authorList>
            <person name="Butler G."/>
            <person name="Rasmussen M.D."/>
            <person name="Lin M.F."/>
            <person name="Santos M.A."/>
            <person name="Sakthikumar S."/>
            <person name="Munro C.A."/>
            <person name="Rheinbay E."/>
            <person name="Grabherr M."/>
            <person name="Forche A."/>
            <person name="Reedy J.L."/>
            <person name="Agrafioti I."/>
            <person name="Arnaud M.B."/>
            <person name="Bates S."/>
            <person name="Brown A.J."/>
            <person name="Brunke S."/>
            <person name="Costanzo M.C."/>
            <person name="Fitzpatrick D.A."/>
            <person name="de Groot P.W."/>
            <person name="Harris D."/>
            <person name="Hoyer L.L."/>
            <person name="Hube B."/>
            <person name="Klis F.M."/>
            <person name="Kodira C."/>
            <person name="Lennard N."/>
            <person name="Logue M.E."/>
            <person name="Martin R."/>
            <person name="Neiman A.M."/>
            <person name="Nikolaou E."/>
            <person name="Quail M.A."/>
            <person name="Quinn J."/>
            <person name="Santos M.C."/>
            <person name="Schmitzberger F.F."/>
            <person name="Sherlock G."/>
            <person name="Shah P."/>
            <person name="Silverstein K.A."/>
            <person name="Skrzypek M.S."/>
            <person name="Soll D."/>
            <person name="Staggs R."/>
            <person name="Stansfield I."/>
            <person name="Stumpf M.P."/>
            <person name="Sudbery P.E."/>
            <person name="Srikantha T."/>
            <person name="Zeng Q."/>
            <person name="Berman J."/>
            <person name="Berriman M."/>
            <person name="Heitman J."/>
            <person name="Gow N.A."/>
            <person name="Lorenz M.C."/>
            <person name="Birren B.W."/>
            <person name="Kellis M."/>
            <person name="Cuomo C.A."/>
        </authorList>
    </citation>
    <scope>NUCLEOTIDE SEQUENCE [LARGE SCALE GENOMIC DNA]</scope>
    <source>
        <strain evidence="7">ATCC MYA-3404 / T1</strain>
    </source>
</reference>
<dbReference type="EMBL" id="GG692395">
    <property type="protein sequence ID" value="EER35742.1"/>
    <property type="molecule type" value="Genomic_DNA"/>
</dbReference>
<dbReference type="InterPro" id="IPR029060">
    <property type="entry name" value="PIN-like_dom_sf"/>
</dbReference>
<evidence type="ECO:0000313" key="7">
    <source>
        <dbReference type="Proteomes" id="UP000002037"/>
    </source>
</evidence>
<dbReference type="STRING" id="294747.C5M342"/>
<dbReference type="Gene3D" id="3.40.50.1010">
    <property type="entry name" value="5'-nuclease"/>
    <property type="match status" value="1"/>
</dbReference>
<proteinExistence type="inferred from homology"/>
<gene>
    <name evidence="6" type="ORF">CTRG_00481</name>
</gene>
<evidence type="ECO:0000256" key="3">
    <source>
        <dbReference type="SAM" id="MobiDB-lite"/>
    </source>
</evidence>
<dbReference type="InterPro" id="IPR006085">
    <property type="entry name" value="XPG_DNA_repair_N"/>
</dbReference>
<dbReference type="GO" id="GO:0006974">
    <property type="term" value="P:DNA damage response"/>
    <property type="evidence" value="ECO:0007669"/>
    <property type="project" value="UniProtKB-ARBA"/>
</dbReference>
<dbReference type="RefSeq" id="XP_002545700.1">
    <property type="nucleotide sequence ID" value="XM_002545654.1"/>
</dbReference>
<dbReference type="InterPro" id="IPR022039">
    <property type="entry name" value="MKT1_C"/>
</dbReference>
<feature type="region of interest" description="Disordered" evidence="3">
    <location>
        <begin position="341"/>
        <end position="371"/>
    </location>
</feature>
<evidence type="ECO:0000259" key="5">
    <source>
        <dbReference type="SMART" id="SM00485"/>
    </source>
</evidence>
<dbReference type="InterPro" id="IPR006086">
    <property type="entry name" value="XPG-I_dom"/>
</dbReference>
<dbReference type="Pfam" id="PF00867">
    <property type="entry name" value="XPG_I"/>
    <property type="match status" value="1"/>
</dbReference>
<accession>C5M342</accession>
<dbReference type="Pfam" id="PF00752">
    <property type="entry name" value="XPG_N"/>
    <property type="match status" value="1"/>
</dbReference>
<dbReference type="GO" id="GO:0003730">
    <property type="term" value="F:mRNA 3'-UTR binding"/>
    <property type="evidence" value="ECO:0007669"/>
    <property type="project" value="TreeGrafter"/>
</dbReference>
<feature type="domain" description="XPG-I" evidence="4">
    <location>
        <begin position="152"/>
        <end position="220"/>
    </location>
</feature>
<dbReference type="eggNOG" id="ENOG502QVHA">
    <property type="taxonomic scope" value="Eukaryota"/>
</dbReference>
<evidence type="ECO:0000256" key="2">
    <source>
        <dbReference type="ARBA" id="ARBA00024023"/>
    </source>
</evidence>
<feature type="compositionally biased region" description="Polar residues" evidence="3">
    <location>
        <begin position="604"/>
        <end position="617"/>
    </location>
</feature>
<organism evidence="6 7">
    <name type="scientific">Candida tropicalis (strain ATCC MYA-3404 / T1)</name>
    <name type="common">Yeast</name>
    <dbReference type="NCBI Taxonomy" id="294747"/>
    <lineage>
        <taxon>Eukaryota</taxon>
        <taxon>Fungi</taxon>
        <taxon>Dikarya</taxon>
        <taxon>Ascomycota</taxon>
        <taxon>Saccharomycotina</taxon>
        <taxon>Pichiomycetes</taxon>
        <taxon>Debaryomycetaceae</taxon>
        <taxon>Candida/Lodderomyces clade</taxon>
        <taxon>Candida</taxon>
    </lineage>
</organism>
<dbReference type="AlphaFoldDB" id="C5M342"/>